<comment type="caution">
    <text evidence="6">The sequence shown here is derived from an EMBL/GenBank/DDBJ whole genome shotgun (WGS) entry which is preliminary data.</text>
</comment>
<dbReference type="PROSITE" id="PS50850">
    <property type="entry name" value="MFS"/>
    <property type="match status" value="1"/>
</dbReference>
<keyword evidence="7" id="KW-1185">Reference proteome</keyword>
<reference evidence="6" key="1">
    <citation type="submission" date="2021-01" db="EMBL/GenBank/DDBJ databases">
        <title>Genome seq and assembly of Tabrizicola sp. KVB23.</title>
        <authorList>
            <person name="Chhetri G."/>
        </authorList>
    </citation>
    <scope>NUCLEOTIDE SEQUENCE</scope>
    <source>
        <strain evidence="6">KVB23</strain>
    </source>
</reference>
<dbReference type="InterPro" id="IPR020846">
    <property type="entry name" value="MFS_dom"/>
</dbReference>
<dbReference type="InterPro" id="IPR050327">
    <property type="entry name" value="Proton-linked_MCT"/>
</dbReference>
<dbReference type="InterPro" id="IPR036259">
    <property type="entry name" value="MFS_trans_sf"/>
</dbReference>
<evidence type="ECO:0000313" key="6">
    <source>
        <dbReference type="EMBL" id="MBL4928527.1"/>
    </source>
</evidence>
<dbReference type="InterPro" id="IPR011701">
    <property type="entry name" value="MFS"/>
</dbReference>
<dbReference type="RefSeq" id="WP_202660486.1">
    <property type="nucleotide sequence ID" value="NZ_JAESVP010000005.1"/>
</dbReference>
<feature type="transmembrane region" description="Helical" evidence="4">
    <location>
        <begin position="247"/>
        <end position="267"/>
    </location>
</feature>
<evidence type="ECO:0000256" key="4">
    <source>
        <dbReference type="SAM" id="Phobius"/>
    </source>
</evidence>
<sequence length="403" mass="41197">MTKHAGRAVWLLALGQFLTYAGVYYSFASLLPDLLSATGWSKGQLAAGPTLAFLVAALVTPLTGRLVDRGFATRLLVGLPLVAGLALIGLSVAGNPMIWLALWGVIGVTQAGMMYETCFAHLTRHTGAEARAAITRVTLVAGLAGTLSFPLGHWLGSALGGQYALVVFGALMIFGAAPVNLLGLRSLQAVSVAAPSRVGEGGGRLGRAMRKPAFWVIAALFGLVMLNHSLILTFVLILMGGKGASPATAALAAACIGPAQVVGRIILMMNEARMTNGRATIIALVMVALAALVLNSAGGWVGLIFVFAVMQGAGVGILSILRPVLVVEYLGRRGFGAISGAIAVAPTLAQALGPSLGAWLIAWGGETAALVAATAMAFVGVVLGLLLASWRVRGDDGLADDGR</sequence>
<dbReference type="Pfam" id="PF07690">
    <property type="entry name" value="MFS_1"/>
    <property type="match status" value="1"/>
</dbReference>
<dbReference type="Proteomes" id="UP000619033">
    <property type="component" value="Unassembled WGS sequence"/>
</dbReference>
<feature type="transmembrane region" description="Helical" evidence="4">
    <location>
        <begin position="44"/>
        <end position="63"/>
    </location>
</feature>
<feature type="transmembrane region" description="Helical" evidence="4">
    <location>
        <begin position="161"/>
        <end position="182"/>
    </location>
</feature>
<feature type="transmembrane region" description="Helical" evidence="4">
    <location>
        <begin position="303"/>
        <end position="325"/>
    </location>
</feature>
<dbReference type="AlphaFoldDB" id="A0A8J7MQD0"/>
<evidence type="ECO:0000256" key="2">
    <source>
        <dbReference type="ARBA" id="ARBA00022989"/>
    </source>
</evidence>
<feature type="transmembrane region" description="Helical" evidence="4">
    <location>
        <begin position="213"/>
        <end position="241"/>
    </location>
</feature>
<organism evidence="6 7">
    <name type="scientific">Fuscibacter oryzae</name>
    <dbReference type="NCBI Taxonomy" id="2803939"/>
    <lineage>
        <taxon>Bacteria</taxon>
        <taxon>Pseudomonadati</taxon>
        <taxon>Pseudomonadota</taxon>
        <taxon>Alphaproteobacteria</taxon>
        <taxon>Rhodobacterales</taxon>
        <taxon>Paracoccaceae</taxon>
        <taxon>Fuscibacter</taxon>
    </lineage>
</organism>
<gene>
    <name evidence="6" type="ORF">JI744_10465</name>
</gene>
<feature type="transmembrane region" description="Helical" evidence="4">
    <location>
        <begin position="337"/>
        <end position="362"/>
    </location>
</feature>
<dbReference type="GO" id="GO:0022857">
    <property type="term" value="F:transmembrane transporter activity"/>
    <property type="evidence" value="ECO:0007669"/>
    <property type="project" value="InterPro"/>
</dbReference>
<evidence type="ECO:0000256" key="1">
    <source>
        <dbReference type="ARBA" id="ARBA00022692"/>
    </source>
</evidence>
<feature type="transmembrane region" description="Helical" evidence="4">
    <location>
        <begin position="134"/>
        <end position="155"/>
    </location>
</feature>
<keyword evidence="1 4" id="KW-0812">Transmembrane</keyword>
<dbReference type="PANTHER" id="PTHR11360:SF284">
    <property type="entry name" value="EG:103B4.3 PROTEIN-RELATED"/>
    <property type="match status" value="1"/>
</dbReference>
<protein>
    <submittedName>
        <fullName evidence="6">MFS transporter</fullName>
    </submittedName>
</protein>
<feature type="transmembrane region" description="Helical" evidence="4">
    <location>
        <begin position="279"/>
        <end position="297"/>
    </location>
</feature>
<feature type="domain" description="Major facilitator superfamily (MFS) profile" evidence="5">
    <location>
        <begin position="213"/>
        <end position="403"/>
    </location>
</feature>
<feature type="transmembrane region" description="Helical" evidence="4">
    <location>
        <begin position="75"/>
        <end position="94"/>
    </location>
</feature>
<keyword evidence="2 4" id="KW-1133">Transmembrane helix</keyword>
<accession>A0A8J7MQD0</accession>
<feature type="transmembrane region" description="Helical" evidence="4">
    <location>
        <begin position="100"/>
        <end position="122"/>
    </location>
</feature>
<feature type="transmembrane region" description="Helical" evidence="4">
    <location>
        <begin position="368"/>
        <end position="388"/>
    </location>
</feature>
<evidence type="ECO:0000313" key="7">
    <source>
        <dbReference type="Proteomes" id="UP000619033"/>
    </source>
</evidence>
<proteinExistence type="predicted"/>
<name>A0A8J7MQD0_9RHOB</name>
<dbReference type="EMBL" id="JAESVP010000005">
    <property type="protein sequence ID" value="MBL4928527.1"/>
    <property type="molecule type" value="Genomic_DNA"/>
</dbReference>
<evidence type="ECO:0000256" key="3">
    <source>
        <dbReference type="ARBA" id="ARBA00023136"/>
    </source>
</evidence>
<evidence type="ECO:0000259" key="5">
    <source>
        <dbReference type="PROSITE" id="PS50850"/>
    </source>
</evidence>
<dbReference type="Gene3D" id="1.20.1250.20">
    <property type="entry name" value="MFS general substrate transporter like domains"/>
    <property type="match status" value="1"/>
</dbReference>
<dbReference type="SUPFAM" id="SSF103473">
    <property type="entry name" value="MFS general substrate transporter"/>
    <property type="match status" value="1"/>
</dbReference>
<dbReference type="PANTHER" id="PTHR11360">
    <property type="entry name" value="MONOCARBOXYLATE TRANSPORTER"/>
    <property type="match status" value="1"/>
</dbReference>
<keyword evidence="3 4" id="KW-0472">Membrane</keyword>